<dbReference type="SUPFAM" id="SSF57501">
    <property type="entry name" value="Cystine-knot cytokines"/>
    <property type="match status" value="1"/>
</dbReference>
<keyword evidence="4" id="KW-1185">Reference proteome</keyword>
<evidence type="ECO:0000256" key="1">
    <source>
        <dbReference type="SAM" id="SignalP"/>
    </source>
</evidence>
<dbReference type="InterPro" id="IPR000072">
    <property type="entry name" value="PDGF/VEGF_dom"/>
</dbReference>
<dbReference type="Pfam" id="PF00341">
    <property type="entry name" value="PDGF"/>
    <property type="match status" value="1"/>
</dbReference>
<feature type="chain" id="PRO_5043039285" description="Platelet-derived growth factor (PDGF) family profile domain-containing protein" evidence="1">
    <location>
        <begin position="20"/>
        <end position="135"/>
    </location>
</feature>
<dbReference type="AlphaFoldDB" id="A0AAN9VY58"/>
<evidence type="ECO:0000259" key="2">
    <source>
        <dbReference type="PROSITE" id="PS50278"/>
    </source>
</evidence>
<dbReference type="GO" id="GO:0008083">
    <property type="term" value="F:growth factor activity"/>
    <property type="evidence" value="ECO:0007669"/>
    <property type="project" value="InterPro"/>
</dbReference>
<dbReference type="PANTHER" id="PTHR21719">
    <property type="entry name" value="FI06402P-RELATED"/>
    <property type="match status" value="1"/>
</dbReference>
<comment type="caution">
    <text evidence="3">The sequence shown here is derived from an EMBL/GenBank/DDBJ whole genome shotgun (WGS) entry which is preliminary data.</text>
</comment>
<dbReference type="GO" id="GO:0035099">
    <property type="term" value="P:hemocyte migration"/>
    <property type="evidence" value="ECO:0007669"/>
    <property type="project" value="TreeGrafter"/>
</dbReference>
<reference evidence="3 4" key="1">
    <citation type="submission" date="2024-03" db="EMBL/GenBank/DDBJ databases">
        <title>The genome assembly and annotation of the cricket Gryllus longicercus Weissman &amp; Gray.</title>
        <authorList>
            <person name="Szrajer S."/>
            <person name="Gray D."/>
            <person name="Ylla G."/>
        </authorList>
    </citation>
    <scope>NUCLEOTIDE SEQUENCE [LARGE SCALE GENOMIC DNA]</scope>
    <source>
        <strain evidence="3">DAG 2021-001</strain>
        <tissue evidence="3">Whole body minus gut</tissue>
    </source>
</reference>
<dbReference type="EMBL" id="JAZDUA010000009">
    <property type="protein sequence ID" value="KAK7873769.1"/>
    <property type="molecule type" value="Genomic_DNA"/>
</dbReference>
<keyword evidence="1" id="KW-0732">Signal</keyword>
<proteinExistence type="predicted"/>
<evidence type="ECO:0000313" key="4">
    <source>
        <dbReference type="Proteomes" id="UP001378592"/>
    </source>
</evidence>
<evidence type="ECO:0000313" key="3">
    <source>
        <dbReference type="EMBL" id="KAK7873769.1"/>
    </source>
</evidence>
<dbReference type="GO" id="GO:0016020">
    <property type="term" value="C:membrane"/>
    <property type="evidence" value="ECO:0007669"/>
    <property type="project" value="InterPro"/>
</dbReference>
<organism evidence="3 4">
    <name type="scientific">Gryllus longicercus</name>
    <dbReference type="NCBI Taxonomy" id="2509291"/>
    <lineage>
        <taxon>Eukaryota</taxon>
        <taxon>Metazoa</taxon>
        <taxon>Ecdysozoa</taxon>
        <taxon>Arthropoda</taxon>
        <taxon>Hexapoda</taxon>
        <taxon>Insecta</taxon>
        <taxon>Pterygota</taxon>
        <taxon>Neoptera</taxon>
        <taxon>Polyneoptera</taxon>
        <taxon>Orthoptera</taxon>
        <taxon>Ensifera</taxon>
        <taxon>Gryllidea</taxon>
        <taxon>Grylloidea</taxon>
        <taxon>Gryllidae</taxon>
        <taxon>Gryllinae</taxon>
        <taxon>Gryllus</taxon>
    </lineage>
</organism>
<gene>
    <name evidence="3" type="ORF">R5R35_005766</name>
</gene>
<protein>
    <recommendedName>
        <fullName evidence="2">Platelet-derived growth factor (PDGF) family profile domain-containing protein</fullName>
    </recommendedName>
</protein>
<accession>A0AAN9VY58</accession>
<sequence length="135" mass="14569">MRAAHVLFLLATAAAASSAAVDPVYEHVRRLMNFRCSEPQQRAVPATQVVDRRLQTNQTLWPPVTVLRRCDGGSGCCLGNVANTCTAVATHNVTLYFDLVTPGGPGGRVKKEVINVEVQEDAACDCRPRAEPDAH</sequence>
<dbReference type="PROSITE" id="PS50278">
    <property type="entry name" value="PDGF_2"/>
    <property type="match status" value="1"/>
</dbReference>
<dbReference type="Proteomes" id="UP001378592">
    <property type="component" value="Unassembled WGS sequence"/>
</dbReference>
<name>A0AAN9VY58_9ORTH</name>
<dbReference type="Gene3D" id="2.10.90.10">
    <property type="entry name" value="Cystine-knot cytokines"/>
    <property type="match status" value="1"/>
</dbReference>
<feature type="domain" description="Platelet-derived growth factor (PDGF) family profile" evidence="2">
    <location>
        <begin position="55"/>
        <end position="131"/>
    </location>
</feature>
<feature type="signal peptide" evidence="1">
    <location>
        <begin position="1"/>
        <end position="19"/>
    </location>
</feature>
<dbReference type="PANTHER" id="PTHR21719:SF1">
    <property type="entry name" value="FI06402P-RELATED"/>
    <property type="match status" value="1"/>
</dbReference>
<dbReference type="InterPro" id="IPR029034">
    <property type="entry name" value="Cystine-knot_cytokine"/>
</dbReference>